<comment type="caution">
    <text evidence="2">The sequence shown here is derived from an EMBL/GenBank/DDBJ whole genome shotgun (WGS) entry which is preliminary data.</text>
</comment>
<dbReference type="EMBL" id="LAZR01005862">
    <property type="protein sequence ID" value="KKM96581.1"/>
    <property type="molecule type" value="Genomic_DNA"/>
</dbReference>
<gene>
    <name evidence="2" type="ORF">LCGC14_1176700</name>
</gene>
<feature type="transmembrane region" description="Helical" evidence="1">
    <location>
        <begin position="12"/>
        <end position="27"/>
    </location>
</feature>
<keyword evidence="1" id="KW-1133">Transmembrane helix</keyword>
<organism evidence="2">
    <name type="scientific">marine sediment metagenome</name>
    <dbReference type="NCBI Taxonomy" id="412755"/>
    <lineage>
        <taxon>unclassified sequences</taxon>
        <taxon>metagenomes</taxon>
        <taxon>ecological metagenomes</taxon>
    </lineage>
</organism>
<reference evidence="2" key="1">
    <citation type="journal article" date="2015" name="Nature">
        <title>Complex archaea that bridge the gap between prokaryotes and eukaryotes.</title>
        <authorList>
            <person name="Spang A."/>
            <person name="Saw J.H."/>
            <person name="Jorgensen S.L."/>
            <person name="Zaremba-Niedzwiedzka K."/>
            <person name="Martijn J."/>
            <person name="Lind A.E."/>
            <person name="van Eijk R."/>
            <person name="Schleper C."/>
            <person name="Guy L."/>
            <person name="Ettema T.J."/>
        </authorList>
    </citation>
    <scope>NUCLEOTIDE SEQUENCE</scope>
</reference>
<keyword evidence="1" id="KW-0812">Transmembrane</keyword>
<proteinExistence type="predicted"/>
<sequence length="49" mass="5623">MIASVMISSSEMGYLFILMMKTAHMLFQNKNRTIKTSVVKGNPQQKEKM</sequence>
<dbReference type="AlphaFoldDB" id="A0A0F9MB75"/>
<keyword evidence="1" id="KW-0472">Membrane</keyword>
<evidence type="ECO:0000313" key="2">
    <source>
        <dbReference type="EMBL" id="KKM96581.1"/>
    </source>
</evidence>
<protein>
    <submittedName>
        <fullName evidence="2">Uncharacterized protein</fullName>
    </submittedName>
</protein>
<evidence type="ECO:0000256" key="1">
    <source>
        <dbReference type="SAM" id="Phobius"/>
    </source>
</evidence>
<name>A0A0F9MB75_9ZZZZ</name>
<accession>A0A0F9MB75</accession>